<keyword evidence="11" id="KW-1185">Reference proteome</keyword>
<reference evidence="10 11" key="1">
    <citation type="submission" date="2021-09" db="EMBL/GenBank/DDBJ databases">
        <title>Genomic insights and catalytic innovation underlie evolution of tropane alkaloids biosynthesis.</title>
        <authorList>
            <person name="Wang Y.-J."/>
            <person name="Tian T."/>
            <person name="Huang J.-P."/>
            <person name="Huang S.-X."/>
        </authorList>
    </citation>
    <scope>NUCLEOTIDE SEQUENCE [LARGE SCALE GENOMIC DNA]</scope>
    <source>
        <strain evidence="10">KIB-2018</strain>
        <tissue evidence="10">Leaf</tissue>
    </source>
</reference>
<keyword evidence="6" id="KW-0378">Hydrolase</keyword>
<dbReference type="Proteomes" id="UP001159364">
    <property type="component" value="Linkage Group LG02"/>
</dbReference>
<evidence type="ECO:0000256" key="8">
    <source>
        <dbReference type="SAM" id="MobiDB-lite"/>
    </source>
</evidence>
<dbReference type="AlphaFoldDB" id="A0AAV8U0J8"/>
<organism evidence="10 11">
    <name type="scientific">Erythroxylum novogranatense</name>
    <dbReference type="NCBI Taxonomy" id="1862640"/>
    <lineage>
        <taxon>Eukaryota</taxon>
        <taxon>Viridiplantae</taxon>
        <taxon>Streptophyta</taxon>
        <taxon>Embryophyta</taxon>
        <taxon>Tracheophyta</taxon>
        <taxon>Spermatophyta</taxon>
        <taxon>Magnoliopsida</taxon>
        <taxon>eudicotyledons</taxon>
        <taxon>Gunneridae</taxon>
        <taxon>Pentapetalae</taxon>
        <taxon>rosids</taxon>
        <taxon>fabids</taxon>
        <taxon>Malpighiales</taxon>
        <taxon>Erythroxylaceae</taxon>
        <taxon>Erythroxylum</taxon>
    </lineage>
</organism>
<dbReference type="PANTHER" id="PTHR22930">
    <property type="match status" value="1"/>
</dbReference>
<comment type="cofactor">
    <cofactor evidence="1">
        <name>a divalent metal cation</name>
        <dbReference type="ChEBI" id="CHEBI:60240"/>
    </cofactor>
</comment>
<dbReference type="PANTHER" id="PTHR22930:SF268">
    <property type="entry name" value="NUCLEASE HARBI1"/>
    <property type="match status" value="1"/>
</dbReference>
<protein>
    <recommendedName>
        <fullName evidence="9">DDE Tnp4 domain-containing protein</fullName>
    </recommendedName>
</protein>
<accession>A0AAV8U0J8</accession>
<evidence type="ECO:0000256" key="5">
    <source>
        <dbReference type="ARBA" id="ARBA00022723"/>
    </source>
</evidence>
<sequence length="249" mass="28636">MFLRQPEGLETPLEILNSNRFYPFFKDCVGAIDCTHIRVKVPAQDAPKFRGRKDYPTQNVLCACSFDMKFTYVLAGWEGTVSDSRIMKNALTRRFSLKIPQGKYYLVDAGFMLRSGLITPYRGERYHLKEYSRNPPRNARELFNHRHSSLRNIIERAFGVLKKRFPIIASTTEPSYGIHTQKKIIIACVILHNFLIGVDPDDPFLNEEYDGGENDNQDGHENDNEDDAHSGEIIRDNMAAHMWADYTLG</sequence>
<dbReference type="GO" id="GO:0005634">
    <property type="term" value="C:nucleus"/>
    <property type="evidence" value="ECO:0007669"/>
    <property type="project" value="UniProtKB-SubCell"/>
</dbReference>
<dbReference type="GO" id="GO:0046872">
    <property type="term" value="F:metal ion binding"/>
    <property type="evidence" value="ECO:0007669"/>
    <property type="project" value="UniProtKB-KW"/>
</dbReference>
<evidence type="ECO:0000256" key="7">
    <source>
        <dbReference type="ARBA" id="ARBA00023242"/>
    </source>
</evidence>
<dbReference type="GO" id="GO:0004518">
    <property type="term" value="F:nuclease activity"/>
    <property type="evidence" value="ECO:0007669"/>
    <property type="project" value="UniProtKB-KW"/>
</dbReference>
<dbReference type="InterPro" id="IPR045249">
    <property type="entry name" value="HARBI1-like"/>
</dbReference>
<dbReference type="GO" id="GO:0016787">
    <property type="term" value="F:hydrolase activity"/>
    <property type="evidence" value="ECO:0007669"/>
    <property type="project" value="UniProtKB-KW"/>
</dbReference>
<comment type="similarity">
    <text evidence="3">Belongs to the HARBI1 family.</text>
</comment>
<evidence type="ECO:0000313" key="10">
    <source>
        <dbReference type="EMBL" id="KAJ8771814.1"/>
    </source>
</evidence>
<evidence type="ECO:0000259" key="9">
    <source>
        <dbReference type="Pfam" id="PF13359"/>
    </source>
</evidence>
<evidence type="ECO:0000256" key="3">
    <source>
        <dbReference type="ARBA" id="ARBA00006958"/>
    </source>
</evidence>
<dbReference type="EMBL" id="JAIWQS010000002">
    <property type="protein sequence ID" value="KAJ8771814.1"/>
    <property type="molecule type" value="Genomic_DNA"/>
</dbReference>
<evidence type="ECO:0000313" key="11">
    <source>
        <dbReference type="Proteomes" id="UP001159364"/>
    </source>
</evidence>
<dbReference type="Pfam" id="PF13359">
    <property type="entry name" value="DDE_Tnp_4"/>
    <property type="match status" value="1"/>
</dbReference>
<keyword evidence="7" id="KW-0539">Nucleus</keyword>
<keyword evidence="5" id="KW-0479">Metal-binding</keyword>
<feature type="region of interest" description="Disordered" evidence="8">
    <location>
        <begin position="206"/>
        <end position="228"/>
    </location>
</feature>
<feature type="compositionally biased region" description="Basic and acidic residues" evidence="8">
    <location>
        <begin position="217"/>
        <end position="228"/>
    </location>
</feature>
<comment type="subcellular location">
    <subcellularLocation>
        <location evidence="2">Nucleus</location>
    </subcellularLocation>
</comment>
<keyword evidence="4" id="KW-0540">Nuclease</keyword>
<comment type="caution">
    <text evidence="10">The sequence shown here is derived from an EMBL/GenBank/DDBJ whole genome shotgun (WGS) entry which is preliminary data.</text>
</comment>
<evidence type="ECO:0000256" key="1">
    <source>
        <dbReference type="ARBA" id="ARBA00001968"/>
    </source>
</evidence>
<evidence type="ECO:0000256" key="2">
    <source>
        <dbReference type="ARBA" id="ARBA00004123"/>
    </source>
</evidence>
<feature type="compositionally biased region" description="Acidic residues" evidence="8">
    <location>
        <begin position="206"/>
        <end position="216"/>
    </location>
</feature>
<evidence type="ECO:0000256" key="4">
    <source>
        <dbReference type="ARBA" id="ARBA00022722"/>
    </source>
</evidence>
<proteinExistence type="inferred from homology"/>
<dbReference type="InterPro" id="IPR027806">
    <property type="entry name" value="HARBI1_dom"/>
</dbReference>
<name>A0AAV8U0J8_9ROSI</name>
<gene>
    <name evidence="10" type="ORF">K2173_026991</name>
</gene>
<evidence type="ECO:0000256" key="6">
    <source>
        <dbReference type="ARBA" id="ARBA00022801"/>
    </source>
</evidence>
<feature type="domain" description="DDE Tnp4" evidence="9">
    <location>
        <begin position="32"/>
        <end position="193"/>
    </location>
</feature>